<reference evidence="13" key="1">
    <citation type="submission" date="2015-05" db="UniProtKB">
        <authorList>
            <consortium name="EnsemblMetazoa"/>
        </authorList>
    </citation>
    <scope>IDENTIFICATION</scope>
</reference>
<dbReference type="EC" id="1.2.1.84" evidence="10"/>
<dbReference type="PANTHER" id="PTHR11011">
    <property type="entry name" value="MALE STERILITY PROTEIN 2-RELATED"/>
    <property type="match status" value="1"/>
</dbReference>
<evidence type="ECO:0000256" key="5">
    <source>
        <dbReference type="ARBA" id="ARBA00022857"/>
    </source>
</evidence>
<dbReference type="GO" id="GO:0080019">
    <property type="term" value="F:alcohol-forming very long-chain fatty acyl-CoA reductase activity"/>
    <property type="evidence" value="ECO:0007669"/>
    <property type="project" value="InterPro"/>
</dbReference>
<keyword evidence="3 10" id="KW-0444">Lipid biosynthesis</keyword>
<evidence type="ECO:0000313" key="14">
    <source>
        <dbReference type="Proteomes" id="UP000015103"/>
    </source>
</evidence>
<dbReference type="InParanoid" id="T1H926"/>
<keyword evidence="5 10" id="KW-0521">NADP</keyword>
<evidence type="ECO:0000313" key="13">
    <source>
        <dbReference type="EnsemblMetazoa" id="RPRC000525-PA"/>
    </source>
</evidence>
<dbReference type="EnsemblMetazoa" id="RPRC000525-RA">
    <property type="protein sequence ID" value="RPRC000525-PA"/>
    <property type="gene ID" value="RPRC000525"/>
</dbReference>
<evidence type="ECO:0000256" key="3">
    <source>
        <dbReference type="ARBA" id="ARBA00022516"/>
    </source>
</evidence>
<evidence type="ECO:0000256" key="8">
    <source>
        <dbReference type="ARBA" id="ARBA00023136"/>
    </source>
</evidence>
<comment type="function">
    <text evidence="10">Catalyzes the reduction of fatty acyl-CoA to fatty alcohols.</text>
</comment>
<dbReference type="Gene3D" id="3.40.50.720">
    <property type="entry name" value="NAD(P)-binding Rossmann-like Domain"/>
    <property type="match status" value="1"/>
</dbReference>
<dbReference type="GO" id="GO:0005777">
    <property type="term" value="C:peroxisome"/>
    <property type="evidence" value="ECO:0007669"/>
    <property type="project" value="TreeGrafter"/>
</dbReference>
<dbReference type="GO" id="GO:0102965">
    <property type="term" value="F:alcohol-forming long-chain fatty acyl-CoA reductase activity"/>
    <property type="evidence" value="ECO:0007669"/>
    <property type="project" value="UniProtKB-EC"/>
</dbReference>
<dbReference type="EMBL" id="ACPB03017834">
    <property type="status" value="NOT_ANNOTATED_CDS"/>
    <property type="molecule type" value="Genomic_DNA"/>
</dbReference>
<dbReference type="PANTHER" id="PTHR11011:SF61">
    <property type="entry name" value="FATTY ACYL-COA REDUCTASE"/>
    <property type="match status" value="1"/>
</dbReference>
<dbReference type="Pfam" id="PF07993">
    <property type="entry name" value="NAD_binding_4"/>
    <property type="match status" value="1"/>
</dbReference>
<name>T1H926_RHOPR</name>
<evidence type="ECO:0000256" key="2">
    <source>
        <dbReference type="ARBA" id="ARBA00005928"/>
    </source>
</evidence>
<dbReference type="InterPro" id="IPR033640">
    <property type="entry name" value="FAR_C"/>
</dbReference>
<dbReference type="InterPro" id="IPR036291">
    <property type="entry name" value="NAD(P)-bd_dom_sf"/>
</dbReference>
<dbReference type="GO" id="GO:0035336">
    <property type="term" value="P:long-chain fatty-acyl-CoA metabolic process"/>
    <property type="evidence" value="ECO:0007669"/>
    <property type="project" value="TreeGrafter"/>
</dbReference>
<evidence type="ECO:0000259" key="11">
    <source>
        <dbReference type="Pfam" id="PF03015"/>
    </source>
</evidence>
<dbReference type="Pfam" id="PF03015">
    <property type="entry name" value="Sterile"/>
    <property type="match status" value="1"/>
</dbReference>
<protein>
    <recommendedName>
        <fullName evidence="10">Fatty acyl-CoA reductase</fullName>
        <ecNumber evidence="10">1.2.1.84</ecNumber>
    </recommendedName>
</protein>
<keyword evidence="10" id="KW-0560">Oxidoreductase</keyword>
<feature type="domain" description="Fatty acyl-CoA reductase C-terminal" evidence="11">
    <location>
        <begin position="319"/>
        <end position="391"/>
    </location>
</feature>
<dbReference type="AlphaFoldDB" id="T1H926"/>
<sequence>MDEIPKPFYSVPVVPDPIKELPDRVAESLVEKTFLITGGTGFLGKVLIEKILRRCPKIKRIYLLMRPKHGKDSKQRVEELFASAVFNLLKKMHGNNILDKIQVISGDCSQPDLGISEEDRALLSEEVQIVYHCAATIRFDEPLKKAVLLNTRGTRSMLELAQRCSKLILFCYISTAYCHLDKKVLEERAYSSPVDPHKIIKSCELMDEELVDKVSEKILKGFPNSYAFTKNLSETLVNDAIQQGMPCMILRPSVVIPTWLEPLPGWMDNINGPTGLLIGAGKGVIRTMYCDNNGYADFIPVDICVNGILLATWNYIGLHLLRVQDRINKGFEVFEYYANNQWIFKNEHLVYMRPILNQHEKILYKIDGDGMDIRKYFCDCILSARTYILKETPDTIPQARRHMRIPNVGVIVVRRTFEN</sequence>
<dbReference type="STRING" id="13249.T1H926"/>
<proteinExistence type="inferred from homology"/>
<dbReference type="Proteomes" id="UP000015103">
    <property type="component" value="Unassembled WGS sequence"/>
</dbReference>
<comment type="catalytic activity">
    <reaction evidence="9 10">
        <text>a long-chain fatty acyl-CoA + 2 NADPH + 2 H(+) = a long-chain primary fatty alcohol + 2 NADP(+) + CoA</text>
        <dbReference type="Rhea" id="RHEA:52716"/>
        <dbReference type="ChEBI" id="CHEBI:15378"/>
        <dbReference type="ChEBI" id="CHEBI:57287"/>
        <dbReference type="ChEBI" id="CHEBI:57783"/>
        <dbReference type="ChEBI" id="CHEBI:58349"/>
        <dbReference type="ChEBI" id="CHEBI:77396"/>
        <dbReference type="ChEBI" id="CHEBI:83139"/>
        <dbReference type="EC" id="1.2.1.84"/>
    </reaction>
</comment>
<keyword evidence="8" id="KW-0472">Membrane</keyword>
<evidence type="ECO:0000256" key="4">
    <source>
        <dbReference type="ARBA" id="ARBA00022692"/>
    </source>
</evidence>
<accession>T1H926</accession>
<evidence type="ECO:0000259" key="12">
    <source>
        <dbReference type="Pfam" id="PF07993"/>
    </source>
</evidence>
<dbReference type="InterPro" id="IPR013120">
    <property type="entry name" value="FAR_NAD-bd"/>
</dbReference>
<evidence type="ECO:0000256" key="9">
    <source>
        <dbReference type="ARBA" id="ARBA00052530"/>
    </source>
</evidence>
<comment type="subcellular location">
    <subcellularLocation>
        <location evidence="1">Membrane</location>
        <topology evidence="1">Multi-pass membrane protein</topology>
    </subcellularLocation>
</comment>
<dbReference type="OMA" id="YRCFFAS"/>
<comment type="similarity">
    <text evidence="2 10">Belongs to the fatty acyl-CoA reductase family.</text>
</comment>
<evidence type="ECO:0000256" key="10">
    <source>
        <dbReference type="RuleBase" id="RU363097"/>
    </source>
</evidence>
<feature type="domain" description="Thioester reductase (TE)" evidence="12">
    <location>
        <begin position="36"/>
        <end position="308"/>
    </location>
</feature>
<evidence type="ECO:0000256" key="1">
    <source>
        <dbReference type="ARBA" id="ARBA00004141"/>
    </source>
</evidence>
<dbReference type="FunFam" id="3.40.50.720:FF:000143">
    <property type="entry name" value="Fatty acyl-CoA reductase"/>
    <property type="match status" value="1"/>
</dbReference>
<evidence type="ECO:0000256" key="6">
    <source>
        <dbReference type="ARBA" id="ARBA00022989"/>
    </source>
</evidence>
<dbReference type="VEuPathDB" id="VectorBase:RPRC000525"/>
<dbReference type="InterPro" id="IPR026055">
    <property type="entry name" value="FAR"/>
</dbReference>
<dbReference type="eggNOG" id="KOG1221">
    <property type="taxonomic scope" value="Eukaryota"/>
</dbReference>
<dbReference type="CDD" id="cd05236">
    <property type="entry name" value="FAR-N_SDR_e"/>
    <property type="match status" value="1"/>
</dbReference>
<keyword evidence="6" id="KW-1133">Transmembrane helix</keyword>
<dbReference type="SUPFAM" id="SSF51735">
    <property type="entry name" value="NAD(P)-binding Rossmann-fold domains"/>
    <property type="match status" value="1"/>
</dbReference>
<keyword evidence="7 10" id="KW-0443">Lipid metabolism</keyword>
<evidence type="ECO:0000256" key="7">
    <source>
        <dbReference type="ARBA" id="ARBA00023098"/>
    </source>
</evidence>
<dbReference type="CDD" id="cd09071">
    <property type="entry name" value="FAR_C"/>
    <property type="match status" value="1"/>
</dbReference>
<dbReference type="GO" id="GO:0016020">
    <property type="term" value="C:membrane"/>
    <property type="evidence" value="ECO:0007669"/>
    <property type="project" value="UniProtKB-SubCell"/>
</dbReference>
<keyword evidence="14" id="KW-1185">Reference proteome</keyword>
<keyword evidence="4" id="KW-0812">Transmembrane</keyword>
<dbReference type="FunCoup" id="T1H926">
    <property type="interactions" value="48"/>
</dbReference>
<dbReference type="HOGENOM" id="CLU_024661_0_2_1"/>
<organism evidence="13 14">
    <name type="scientific">Rhodnius prolixus</name>
    <name type="common">Triatomid bug</name>
    <dbReference type="NCBI Taxonomy" id="13249"/>
    <lineage>
        <taxon>Eukaryota</taxon>
        <taxon>Metazoa</taxon>
        <taxon>Ecdysozoa</taxon>
        <taxon>Arthropoda</taxon>
        <taxon>Hexapoda</taxon>
        <taxon>Insecta</taxon>
        <taxon>Pterygota</taxon>
        <taxon>Neoptera</taxon>
        <taxon>Paraneoptera</taxon>
        <taxon>Hemiptera</taxon>
        <taxon>Heteroptera</taxon>
        <taxon>Panheteroptera</taxon>
        <taxon>Cimicomorpha</taxon>
        <taxon>Reduviidae</taxon>
        <taxon>Triatominae</taxon>
        <taxon>Rhodnius</taxon>
    </lineage>
</organism>